<dbReference type="KEGG" id="kcm:ABWK59_03095"/>
<evidence type="ECO:0000259" key="3">
    <source>
        <dbReference type="PROSITE" id="PS51186"/>
    </source>
</evidence>
<evidence type="ECO:0000256" key="2">
    <source>
        <dbReference type="ARBA" id="ARBA00023315"/>
    </source>
</evidence>
<dbReference type="PROSITE" id="PS51186">
    <property type="entry name" value="GNAT"/>
    <property type="match status" value="1"/>
</dbReference>
<dbReference type="Gene3D" id="3.40.630.30">
    <property type="match status" value="1"/>
</dbReference>
<dbReference type="RefSeq" id="WP_354637727.1">
    <property type="nucleotide sequence ID" value="NZ_CP159872.1"/>
</dbReference>
<reference evidence="4" key="1">
    <citation type="submission" date="2024-06" db="EMBL/GenBank/DDBJ databases">
        <title>The genome sequences of Kitasatospora sp. strain HUAS MG31.</title>
        <authorList>
            <person name="Mo P."/>
        </authorList>
    </citation>
    <scope>NUCLEOTIDE SEQUENCE</scope>
    <source>
        <strain evidence="4">HUAS MG31</strain>
    </source>
</reference>
<dbReference type="AlphaFoldDB" id="A0AAU8JQ40"/>
<name>A0AAU8JQ40_9ACTN</name>
<dbReference type="EC" id="2.3.1.-" evidence="4"/>
<feature type="domain" description="N-acetyltransferase" evidence="3">
    <location>
        <begin position="14"/>
        <end position="153"/>
    </location>
</feature>
<keyword evidence="1 4" id="KW-0808">Transferase</keyword>
<dbReference type="CDD" id="cd04301">
    <property type="entry name" value="NAT_SF"/>
    <property type="match status" value="1"/>
</dbReference>
<dbReference type="PANTHER" id="PTHR43877">
    <property type="entry name" value="AMINOALKYLPHOSPHONATE N-ACETYLTRANSFERASE-RELATED-RELATED"/>
    <property type="match status" value="1"/>
</dbReference>
<evidence type="ECO:0000256" key="1">
    <source>
        <dbReference type="ARBA" id="ARBA00022679"/>
    </source>
</evidence>
<accession>A0AAU8JQ40</accession>
<protein>
    <submittedName>
        <fullName evidence="4">GNAT family N-acetyltransferase</fullName>
        <ecNumber evidence="4">2.3.1.-</ecNumber>
    </submittedName>
</protein>
<dbReference type="InterPro" id="IPR050832">
    <property type="entry name" value="Bact_Acetyltransf"/>
</dbReference>
<organism evidence="4">
    <name type="scientific">Kitasatospora camelliae</name>
    <dbReference type="NCBI Taxonomy" id="3156397"/>
    <lineage>
        <taxon>Bacteria</taxon>
        <taxon>Bacillati</taxon>
        <taxon>Actinomycetota</taxon>
        <taxon>Actinomycetes</taxon>
        <taxon>Kitasatosporales</taxon>
        <taxon>Streptomycetaceae</taxon>
        <taxon>Kitasatospora</taxon>
    </lineage>
</organism>
<dbReference type="GO" id="GO:0016747">
    <property type="term" value="F:acyltransferase activity, transferring groups other than amino-acyl groups"/>
    <property type="evidence" value="ECO:0007669"/>
    <property type="project" value="InterPro"/>
</dbReference>
<dbReference type="SUPFAM" id="SSF55729">
    <property type="entry name" value="Acyl-CoA N-acyltransferases (Nat)"/>
    <property type="match status" value="1"/>
</dbReference>
<proteinExistence type="predicted"/>
<dbReference type="Pfam" id="PF13508">
    <property type="entry name" value="Acetyltransf_7"/>
    <property type="match status" value="1"/>
</dbReference>
<dbReference type="InterPro" id="IPR016181">
    <property type="entry name" value="Acyl_CoA_acyltransferase"/>
</dbReference>
<sequence length="169" mass="19003">MHENEDENEDATMTVVRLAEERDAAEIALIHRTSRTETMPYLPPSTRSHEQVTVWVRDVVMRQGPTWVAERGGRILGFAAVDGDLLAHLYLRPEVLRQGVGTLLLDEVKRHRPDGVSLYVFQQNTRARAFYQRHGFTVVATGDGSGNMEKLPDLTLRWSPEAVASPLQG</sequence>
<gene>
    <name evidence="4" type="ORF">ABWK59_03095</name>
</gene>
<keyword evidence="2 4" id="KW-0012">Acyltransferase</keyword>
<evidence type="ECO:0000313" key="4">
    <source>
        <dbReference type="EMBL" id="XCM77990.1"/>
    </source>
</evidence>
<dbReference type="InterPro" id="IPR000182">
    <property type="entry name" value="GNAT_dom"/>
</dbReference>
<dbReference type="EMBL" id="CP159872">
    <property type="protein sequence ID" value="XCM77990.1"/>
    <property type="molecule type" value="Genomic_DNA"/>
</dbReference>